<evidence type="ECO:0000313" key="4">
    <source>
        <dbReference type="Proteomes" id="UP000663828"/>
    </source>
</evidence>
<dbReference type="Gene3D" id="2.60.120.260">
    <property type="entry name" value="Galactose-binding domain-like"/>
    <property type="match status" value="1"/>
</dbReference>
<evidence type="ECO:0000313" key="2">
    <source>
        <dbReference type="EMBL" id="CAF0971822.1"/>
    </source>
</evidence>
<evidence type="ECO:0000313" key="3">
    <source>
        <dbReference type="EMBL" id="CAF1424647.1"/>
    </source>
</evidence>
<name>A0A815MHV1_ADIRI</name>
<evidence type="ECO:0000313" key="5">
    <source>
        <dbReference type="Proteomes" id="UP000663852"/>
    </source>
</evidence>
<dbReference type="Proteomes" id="UP000663828">
    <property type="component" value="Unassembled WGS sequence"/>
</dbReference>
<accession>A0A815MHV1</accession>
<proteinExistence type="predicted"/>
<comment type="caution">
    <text evidence="3">The sequence shown here is derived from an EMBL/GenBank/DDBJ whole genome shotgun (WGS) entry which is preliminary data.</text>
</comment>
<protein>
    <submittedName>
        <fullName evidence="3">Uncharacterized protein</fullName>
    </submittedName>
</protein>
<gene>
    <name evidence="3" type="ORF">EDS130_LOCUS37763</name>
    <name evidence="2" type="ORF">XAT740_LOCUS11707</name>
</gene>
<dbReference type="EMBL" id="CAJNOJ010000379">
    <property type="protein sequence ID" value="CAF1424647.1"/>
    <property type="molecule type" value="Genomic_DNA"/>
</dbReference>
<keyword evidence="4" id="KW-1185">Reference proteome</keyword>
<dbReference type="EMBL" id="CAJNOR010000648">
    <property type="protein sequence ID" value="CAF0971822.1"/>
    <property type="molecule type" value="Genomic_DNA"/>
</dbReference>
<dbReference type="Proteomes" id="UP000663852">
    <property type="component" value="Unassembled WGS sequence"/>
</dbReference>
<reference evidence="3" key="1">
    <citation type="submission" date="2021-02" db="EMBL/GenBank/DDBJ databases">
        <authorList>
            <person name="Nowell W R."/>
        </authorList>
    </citation>
    <scope>NUCLEOTIDE SEQUENCE</scope>
</reference>
<feature type="region of interest" description="Disordered" evidence="1">
    <location>
        <begin position="38"/>
        <end position="58"/>
    </location>
</feature>
<organism evidence="3 5">
    <name type="scientific">Adineta ricciae</name>
    <name type="common">Rotifer</name>
    <dbReference type="NCBI Taxonomy" id="249248"/>
    <lineage>
        <taxon>Eukaryota</taxon>
        <taxon>Metazoa</taxon>
        <taxon>Spiralia</taxon>
        <taxon>Gnathifera</taxon>
        <taxon>Rotifera</taxon>
        <taxon>Eurotatoria</taxon>
        <taxon>Bdelloidea</taxon>
        <taxon>Adinetida</taxon>
        <taxon>Adinetidae</taxon>
        <taxon>Adineta</taxon>
    </lineage>
</organism>
<sequence>MILALLVVYVPDGKTQAATKTPTLTFFSTRTTTSSTSSFHITRTSSTSPLSSLSSNPSTTSTATTASLSSISSIHTTAIARPLPLVSVSRTVSGVYNTTIGGNSTASTIGYGMGQYPATEEPSYACDNNISTKYLNFGSCISINNSQCIFKTGFYLELQRGSTLVTGMQICTANDFAGRDPFKMSLEGSNQSGTNLALGTSWTLIYHGTTGLQADPGRFKCSAVRTLNNTAWYNSYRFLVSETRANSNTVQYSEVRLYGY</sequence>
<evidence type="ECO:0000256" key="1">
    <source>
        <dbReference type="SAM" id="MobiDB-lite"/>
    </source>
</evidence>
<dbReference type="AlphaFoldDB" id="A0A815MHV1"/>